<organism evidence="1 2">
    <name type="scientific">Zhihengliuella flava</name>
    <dbReference type="NCBI Taxonomy" id="1285193"/>
    <lineage>
        <taxon>Bacteria</taxon>
        <taxon>Bacillati</taxon>
        <taxon>Actinomycetota</taxon>
        <taxon>Actinomycetes</taxon>
        <taxon>Micrococcales</taxon>
        <taxon>Micrococcaceae</taxon>
        <taxon>Zhihengliuella</taxon>
    </lineage>
</organism>
<evidence type="ECO:0000313" key="1">
    <source>
        <dbReference type="EMBL" id="MBG6084708.1"/>
    </source>
</evidence>
<dbReference type="EMBL" id="JADOTZ010000001">
    <property type="protein sequence ID" value="MBG6084708.1"/>
    <property type="molecule type" value="Genomic_DNA"/>
</dbReference>
<name>A0A931GET3_9MICC</name>
<dbReference type="RefSeq" id="WP_231365944.1">
    <property type="nucleotide sequence ID" value="NZ_JADOTZ010000001.1"/>
</dbReference>
<evidence type="ECO:0000313" key="2">
    <source>
        <dbReference type="Proteomes" id="UP000625033"/>
    </source>
</evidence>
<accession>A0A931GET3</accession>
<protein>
    <submittedName>
        <fullName evidence="1">Uncharacterized protein</fullName>
    </submittedName>
</protein>
<dbReference type="InterPro" id="IPR047990">
    <property type="entry name" value="DLW39-like"/>
</dbReference>
<dbReference type="AlphaFoldDB" id="A0A931GET3"/>
<reference evidence="1" key="1">
    <citation type="submission" date="2020-11" db="EMBL/GenBank/DDBJ databases">
        <title>Sequencing the genomes of 1000 actinobacteria strains.</title>
        <authorList>
            <person name="Klenk H.-P."/>
        </authorList>
    </citation>
    <scope>NUCLEOTIDE SEQUENCE</scope>
    <source>
        <strain evidence="1">DSM 26152</strain>
    </source>
</reference>
<sequence length="38" mass="4403">MRKLLAVAAAVLSIVAYKKWRETEQEKAVWQQATDRVD</sequence>
<gene>
    <name evidence="1" type="ORF">IW252_001475</name>
</gene>
<dbReference type="Proteomes" id="UP000625033">
    <property type="component" value="Unassembled WGS sequence"/>
</dbReference>
<dbReference type="NCBIfam" id="NF038356">
    <property type="entry name" value="actino_DLW39"/>
    <property type="match status" value="1"/>
</dbReference>
<proteinExistence type="predicted"/>
<comment type="caution">
    <text evidence="1">The sequence shown here is derived from an EMBL/GenBank/DDBJ whole genome shotgun (WGS) entry which is preliminary data.</text>
</comment>
<keyword evidence="2" id="KW-1185">Reference proteome</keyword>